<dbReference type="SUPFAM" id="SSF116846">
    <property type="entry name" value="MIT domain"/>
    <property type="match status" value="2"/>
</dbReference>
<protein>
    <recommendedName>
        <fullName evidence="2">MIT domain-containing protein</fullName>
    </recommendedName>
</protein>
<gene>
    <name evidence="3" type="ORF">BDK51DRAFT_29042</name>
</gene>
<feature type="compositionally biased region" description="Pro residues" evidence="1">
    <location>
        <begin position="317"/>
        <end position="326"/>
    </location>
</feature>
<sequence length="411" mass="43275">MLCGHTPFQFASTIDSVLDQVMSPHPASLSLPPVIASSVPVAASSLTCALLTRDPAARISFADFFAHPYIDVEHLPGPDSLRKGMENIVQAVELDERVGEVGEGREEAAEKIDLAVELYVEGVAHLLAHSQYVGGAATVTERATAYIDRAETLKAKACLLRSGVPDIRRGFSSAAAGPDAGRPKRVRGWVGGLMEDIVWGSVSAMRSTFTSAGPASPPGNDDADAAAIADEAERILQDAAGYDAVGDKAALDRYDEGLAMLLRAVSIARDRAVRDRLRAQACTWFDRAEAAKDRQRSGGGAITAAGPQSSGSAGAPWVPPRSPPRVPLGLDQQPQPAPRAPGSPRSNSAALDLRSLPFPTAAHQLSPPPLSPRSTEFTQAATTRPVTGPQVFRGSRINIVYESRLGSAPRG</sequence>
<feature type="compositionally biased region" description="Polar residues" evidence="1">
    <location>
        <begin position="372"/>
        <end position="385"/>
    </location>
</feature>
<name>A0A4P9WHM2_9FUNG</name>
<keyword evidence="4" id="KW-1185">Reference proteome</keyword>
<dbReference type="InterPro" id="IPR007330">
    <property type="entry name" value="MIT_dom"/>
</dbReference>
<dbReference type="InterPro" id="IPR011009">
    <property type="entry name" value="Kinase-like_dom_sf"/>
</dbReference>
<dbReference type="EMBL" id="KZ995469">
    <property type="protein sequence ID" value="RKO90600.1"/>
    <property type="molecule type" value="Genomic_DNA"/>
</dbReference>
<dbReference type="SUPFAM" id="SSF56112">
    <property type="entry name" value="Protein kinase-like (PK-like)"/>
    <property type="match status" value="1"/>
</dbReference>
<evidence type="ECO:0000313" key="4">
    <source>
        <dbReference type="Proteomes" id="UP000269721"/>
    </source>
</evidence>
<dbReference type="OrthoDB" id="346907at2759"/>
<dbReference type="AlphaFoldDB" id="A0A4P9WHM2"/>
<dbReference type="Gene3D" id="1.10.510.10">
    <property type="entry name" value="Transferase(Phosphotransferase) domain 1"/>
    <property type="match status" value="1"/>
</dbReference>
<organism evidence="3 4">
    <name type="scientific">Blyttiomyces helicus</name>
    <dbReference type="NCBI Taxonomy" id="388810"/>
    <lineage>
        <taxon>Eukaryota</taxon>
        <taxon>Fungi</taxon>
        <taxon>Fungi incertae sedis</taxon>
        <taxon>Chytridiomycota</taxon>
        <taxon>Chytridiomycota incertae sedis</taxon>
        <taxon>Chytridiomycetes</taxon>
        <taxon>Chytridiomycetes incertae sedis</taxon>
        <taxon>Blyttiomyces</taxon>
    </lineage>
</organism>
<evidence type="ECO:0000256" key="1">
    <source>
        <dbReference type="SAM" id="MobiDB-lite"/>
    </source>
</evidence>
<accession>A0A4P9WHM2</accession>
<feature type="compositionally biased region" description="Low complexity" evidence="1">
    <location>
        <begin position="304"/>
        <end position="316"/>
    </location>
</feature>
<reference evidence="4" key="1">
    <citation type="journal article" date="2018" name="Nat. Microbiol.">
        <title>Leveraging single-cell genomics to expand the fungal tree of life.</title>
        <authorList>
            <person name="Ahrendt S.R."/>
            <person name="Quandt C.A."/>
            <person name="Ciobanu D."/>
            <person name="Clum A."/>
            <person name="Salamov A."/>
            <person name="Andreopoulos B."/>
            <person name="Cheng J.F."/>
            <person name="Woyke T."/>
            <person name="Pelin A."/>
            <person name="Henrissat B."/>
            <person name="Reynolds N.K."/>
            <person name="Benny G.L."/>
            <person name="Smith M.E."/>
            <person name="James T.Y."/>
            <person name="Grigoriev I.V."/>
        </authorList>
    </citation>
    <scope>NUCLEOTIDE SEQUENCE [LARGE SCALE GENOMIC DNA]</scope>
</reference>
<dbReference type="Gene3D" id="1.20.58.80">
    <property type="entry name" value="Phosphotransferase system, lactose/cellobiose-type IIA subunit"/>
    <property type="match status" value="2"/>
</dbReference>
<dbReference type="Proteomes" id="UP000269721">
    <property type="component" value="Unassembled WGS sequence"/>
</dbReference>
<proteinExistence type="predicted"/>
<feature type="domain" description="MIT" evidence="2">
    <location>
        <begin position="225"/>
        <end position="299"/>
    </location>
</feature>
<dbReference type="SMART" id="SM00745">
    <property type="entry name" value="MIT"/>
    <property type="match status" value="2"/>
</dbReference>
<dbReference type="InterPro" id="IPR036181">
    <property type="entry name" value="MIT_dom_sf"/>
</dbReference>
<feature type="domain" description="MIT" evidence="2">
    <location>
        <begin position="77"/>
        <end position="164"/>
    </location>
</feature>
<evidence type="ECO:0000259" key="2">
    <source>
        <dbReference type="SMART" id="SM00745"/>
    </source>
</evidence>
<feature type="region of interest" description="Disordered" evidence="1">
    <location>
        <begin position="289"/>
        <end position="390"/>
    </location>
</feature>
<evidence type="ECO:0000313" key="3">
    <source>
        <dbReference type="EMBL" id="RKO90600.1"/>
    </source>
</evidence>